<dbReference type="Proteomes" id="UP000298652">
    <property type="component" value="Chromosome 1"/>
</dbReference>
<proteinExistence type="predicted"/>
<dbReference type="AlphaFoldDB" id="A0A4U6WEC1"/>
<sequence>MFSASKTKKPSIQARNRSEEEQIKNCAAPYLYDLRPLLAMMPLLVPPTTVRTDMGGADKAKALCGAGRHPIRIGEAMQREMLYHPEEARRALRNTPPPLLCYAAGILKAEERGARKMMTVSGGESELFIPFSLTG</sequence>
<reference evidence="2" key="1">
    <citation type="submission" date="2019-03" db="EMBL/GenBank/DDBJ databases">
        <title>WGS assembly of Setaria viridis.</title>
        <authorList>
            <person name="Huang P."/>
            <person name="Jenkins J."/>
            <person name="Grimwood J."/>
            <person name="Barry K."/>
            <person name="Healey A."/>
            <person name="Mamidi S."/>
            <person name="Sreedasyam A."/>
            <person name="Shu S."/>
            <person name="Feldman M."/>
            <person name="Wu J."/>
            <person name="Yu Y."/>
            <person name="Chen C."/>
            <person name="Johnson J."/>
            <person name="Rokhsar D."/>
            <person name="Baxter I."/>
            <person name="Schmutz J."/>
            <person name="Brutnell T."/>
            <person name="Kellogg E."/>
        </authorList>
    </citation>
    <scope>NUCLEOTIDE SEQUENCE [LARGE SCALE GENOMIC DNA]</scope>
</reference>
<gene>
    <name evidence="2" type="ORF">SEVIR_1G295701v2</name>
</gene>
<evidence type="ECO:0000313" key="2">
    <source>
        <dbReference type="EMBL" id="TKW41160.1"/>
    </source>
</evidence>
<evidence type="ECO:0000256" key="1">
    <source>
        <dbReference type="SAM" id="MobiDB-lite"/>
    </source>
</evidence>
<dbReference type="EMBL" id="CM016552">
    <property type="protein sequence ID" value="TKW41160.1"/>
    <property type="molecule type" value="Genomic_DNA"/>
</dbReference>
<feature type="region of interest" description="Disordered" evidence="1">
    <location>
        <begin position="1"/>
        <end position="20"/>
    </location>
</feature>
<protein>
    <submittedName>
        <fullName evidence="2">Uncharacterized protein</fullName>
    </submittedName>
</protein>
<keyword evidence="3" id="KW-1185">Reference proteome</keyword>
<accession>A0A4U6WEC1</accession>
<name>A0A4U6WEC1_SETVI</name>
<evidence type="ECO:0000313" key="3">
    <source>
        <dbReference type="Proteomes" id="UP000298652"/>
    </source>
</evidence>
<organism evidence="2 3">
    <name type="scientific">Setaria viridis</name>
    <name type="common">Green bristlegrass</name>
    <name type="synonym">Setaria italica subsp. viridis</name>
    <dbReference type="NCBI Taxonomy" id="4556"/>
    <lineage>
        <taxon>Eukaryota</taxon>
        <taxon>Viridiplantae</taxon>
        <taxon>Streptophyta</taxon>
        <taxon>Embryophyta</taxon>
        <taxon>Tracheophyta</taxon>
        <taxon>Spermatophyta</taxon>
        <taxon>Magnoliopsida</taxon>
        <taxon>Liliopsida</taxon>
        <taxon>Poales</taxon>
        <taxon>Poaceae</taxon>
        <taxon>PACMAD clade</taxon>
        <taxon>Panicoideae</taxon>
        <taxon>Panicodae</taxon>
        <taxon>Paniceae</taxon>
        <taxon>Cenchrinae</taxon>
        <taxon>Setaria</taxon>
    </lineage>
</organism>
<dbReference type="Gramene" id="TKW41160">
    <property type="protein sequence ID" value="TKW41160"/>
    <property type="gene ID" value="SEVIR_1G295701v2"/>
</dbReference>